<evidence type="ECO:0000256" key="7">
    <source>
        <dbReference type="SAM" id="Phobius"/>
    </source>
</evidence>
<comment type="similarity">
    <text evidence="2">Belongs to the GSP F family.</text>
</comment>
<dbReference type="AlphaFoldDB" id="A0A517QUE4"/>
<evidence type="ECO:0000256" key="6">
    <source>
        <dbReference type="ARBA" id="ARBA00023136"/>
    </source>
</evidence>
<evidence type="ECO:0000256" key="3">
    <source>
        <dbReference type="ARBA" id="ARBA00022475"/>
    </source>
</evidence>
<feature type="domain" description="Type II secretion system protein GspF" evidence="8">
    <location>
        <begin position="17"/>
        <end position="135"/>
    </location>
</feature>
<feature type="transmembrane region" description="Helical" evidence="7">
    <location>
        <begin position="312"/>
        <end position="337"/>
    </location>
</feature>
<dbReference type="InterPro" id="IPR003004">
    <property type="entry name" value="GspF/PilC"/>
</dbReference>
<dbReference type="GO" id="GO:0005886">
    <property type="term" value="C:plasma membrane"/>
    <property type="evidence" value="ECO:0007669"/>
    <property type="project" value="UniProtKB-SubCell"/>
</dbReference>
<evidence type="ECO:0000259" key="8">
    <source>
        <dbReference type="Pfam" id="PF00482"/>
    </source>
</evidence>
<organism evidence="9 10">
    <name type="scientific">Thalassoglobus polymorphus</name>
    <dbReference type="NCBI Taxonomy" id="2527994"/>
    <lineage>
        <taxon>Bacteria</taxon>
        <taxon>Pseudomonadati</taxon>
        <taxon>Planctomycetota</taxon>
        <taxon>Planctomycetia</taxon>
        <taxon>Planctomycetales</taxon>
        <taxon>Planctomycetaceae</taxon>
        <taxon>Thalassoglobus</taxon>
    </lineage>
</organism>
<dbReference type="Gene3D" id="1.20.81.30">
    <property type="entry name" value="Type II secretion system (T2SS), domain F"/>
    <property type="match status" value="2"/>
</dbReference>
<name>A0A517QUE4_9PLAN</name>
<keyword evidence="3" id="KW-1003">Cell membrane</keyword>
<comment type="subcellular location">
    <subcellularLocation>
        <location evidence="1">Cell membrane</location>
        <topology evidence="1">Multi-pass membrane protein</topology>
    </subcellularLocation>
</comment>
<feature type="transmembrane region" description="Helical" evidence="7">
    <location>
        <begin position="160"/>
        <end position="181"/>
    </location>
</feature>
<evidence type="ECO:0000256" key="5">
    <source>
        <dbReference type="ARBA" id="ARBA00022989"/>
    </source>
</evidence>
<keyword evidence="4 7" id="KW-0812">Transmembrane</keyword>
<accession>A0A517QUE4</accession>
<keyword evidence="10" id="KW-1185">Reference proteome</keyword>
<protein>
    <submittedName>
        <fullName evidence="9">Type II secretion system protein F</fullName>
    </submittedName>
</protein>
<dbReference type="PANTHER" id="PTHR30012:SF0">
    <property type="entry name" value="TYPE II SECRETION SYSTEM PROTEIN F-RELATED"/>
    <property type="match status" value="1"/>
</dbReference>
<dbReference type="KEGG" id="tpol:Mal48_44730"/>
<dbReference type="RefSeq" id="WP_145204360.1">
    <property type="nucleotide sequence ID" value="NZ_CP036267.1"/>
</dbReference>
<dbReference type="EMBL" id="CP036267">
    <property type="protein sequence ID" value="QDT35197.1"/>
    <property type="molecule type" value="Genomic_DNA"/>
</dbReference>
<evidence type="ECO:0000313" key="10">
    <source>
        <dbReference type="Proteomes" id="UP000315724"/>
    </source>
</evidence>
<dbReference type="OrthoDB" id="211600at2"/>
<feature type="transmembrane region" description="Helical" evidence="7">
    <location>
        <begin position="115"/>
        <end position="140"/>
    </location>
</feature>
<dbReference type="Proteomes" id="UP000315724">
    <property type="component" value="Chromosome"/>
</dbReference>
<dbReference type="InterPro" id="IPR042094">
    <property type="entry name" value="T2SS_GspF_sf"/>
</dbReference>
<keyword evidence="6 7" id="KW-0472">Membrane</keyword>
<sequence length="350" mass="38060">MPLLSPRATQKELAFLCQSLGTSLHAGIDLVRSLEMAAKRSSGKMKSVLNDMEDQIKSGGDLTASIESHGAFFPDLFADVAQIGEYTGALPEALKALSMHYENNLRLRKDFIAQITMPLVQLTVAVFVIAGMIFLLGIIGNATGTPVDVLGWGLMGASGALTWLGFWAMGIISLFVAYKLIFQSLTAQRVVYRVLMAVPVVGRCLQDFAIARFSWAFHLTQNAGMPIDDCLDSSLRATSNGAFIASADGMIRDINNGETLTETFELSGLFPMEFIQTVHVAETSGTVPEALHRLSPQFEENARRSLKAFANAASWACWAGVAAFIIYIVFSIVFWYLGILNGALEMVNEI</sequence>
<keyword evidence="5 7" id="KW-1133">Transmembrane helix</keyword>
<reference evidence="9 10" key="1">
    <citation type="submission" date="2019-02" db="EMBL/GenBank/DDBJ databases">
        <title>Deep-cultivation of Planctomycetes and their phenomic and genomic characterization uncovers novel biology.</title>
        <authorList>
            <person name="Wiegand S."/>
            <person name="Jogler M."/>
            <person name="Boedeker C."/>
            <person name="Pinto D."/>
            <person name="Vollmers J."/>
            <person name="Rivas-Marin E."/>
            <person name="Kohn T."/>
            <person name="Peeters S.H."/>
            <person name="Heuer A."/>
            <person name="Rast P."/>
            <person name="Oberbeckmann S."/>
            <person name="Bunk B."/>
            <person name="Jeske O."/>
            <person name="Meyerdierks A."/>
            <person name="Storesund J.E."/>
            <person name="Kallscheuer N."/>
            <person name="Luecker S."/>
            <person name="Lage O.M."/>
            <person name="Pohl T."/>
            <person name="Merkel B.J."/>
            <person name="Hornburger P."/>
            <person name="Mueller R.-W."/>
            <person name="Bruemmer F."/>
            <person name="Labrenz M."/>
            <person name="Spormann A.M."/>
            <person name="Op den Camp H."/>
            <person name="Overmann J."/>
            <person name="Amann R."/>
            <person name="Jetten M.S.M."/>
            <person name="Mascher T."/>
            <person name="Medema M.H."/>
            <person name="Devos D.P."/>
            <person name="Kaster A.-K."/>
            <person name="Ovreas L."/>
            <person name="Rohde M."/>
            <person name="Galperin M.Y."/>
            <person name="Jogler C."/>
        </authorList>
    </citation>
    <scope>NUCLEOTIDE SEQUENCE [LARGE SCALE GENOMIC DNA]</scope>
    <source>
        <strain evidence="9 10">Mal48</strain>
    </source>
</reference>
<dbReference type="PANTHER" id="PTHR30012">
    <property type="entry name" value="GENERAL SECRETION PATHWAY PROTEIN"/>
    <property type="match status" value="1"/>
</dbReference>
<evidence type="ECO:0000256" key="1">
    <source>
        <dbReference type="ARBA" id="ARBA00004651"/>
    </source>
</evidence>
<proteinExistence type="inferred from homology"/>
<evidence type="ECO:0000256" key="2">
    <source>
        <dbReference type="ARBA" id="ARBA00005745"/>
    </source>
</evidence>
<evidence type="ECO:0000256" key="4">
    <source>
        <dbReference type="ARBA" id="ARBA00022692"/>
    </source>
</evidence>
<evidence type="ECO:0000313" key="9">
    <source>
        <dbReference type="EMBL" id="QDT35197.1"/>
    </source>
</evidence>
<feature type="domain" description="Type II secretion system protein GspF" evidence="8">
    <location>
        <begin position="222"/>
        <end position="333"/>
    </location>
</feature>
<dbReference type="Pfam" id="PF00482">
    <property type="entry name" value="T2SSF"/>
    <property type="match status" value="2"/>
</dbReference>
<gene>
    <name evidence="9" type="primary">epsF_6</name>
    <name evidence="9" type="ORF">Mal48_44730</name>
</gene>
<dbReference type="InterPro" id="IPR018076">
    <property type="entry name" value="T2SS_GspF_dom"/>
</dbReference>